<protein>
    <submittedName>
        <fullName evidence="2">Uncharacterized protein</fullName>
    </submittedName>
</protein>
<feature type="non-terminal residue" evidence="2">
    <location>
        <position position="1"/>
    </location>
</feature>
<reference evidence="2" key="1">
    <citation type="submission" date="2014-12" db="EMBL/GenBank/DDBJ databases">
        <title>Insight into the proteome of Arion vulgaris.</title>
        <authorList>
            <person name="Aradska J."/>
            <person name="Bulat T."/>
            <person name="Smidak R."/>
            <person name="Sarate P."/>
            <person name="Gangsoo J."/>
            <person name="Sialana F."/>
            <person name="Bilban M."/>
            <person name="Lubec G."/>
        </authorList>
    </citation>
    <scope>NUCLEOTIDE SEQUENCE</scope>
    <source>
        <tissue evidence="2">Skin</tissue>
    </source>
</reference>
<keyword evidence="1" id="KW-1133">Transmembrane helix</keyword>
<proteinExistence type="predicted"/>
<gene>
    <name evidence="2" type="primary">ORF150835</name>
</gene>
<evidence type="ECO:0000313" key="2">
    <source>
        <dbReference type="EMBL" id="CEK85907.1"/>
    </source>
</evidence>
<evidence type="ECO:0000256" key="1">
    <source>
        <dbReference type="SAM" id="Phobius"/>
    </source>
</evidence>
<dbReference type="AlphaFoldDB" id="A0A0B7AZ69"/>
<keyword evidence="1" id="KW-0812">Transmembrane</keyword>
<keyword evidence="1" id="KW-0472">Membrane</keyword>
<accession>A0A0B7AZ69</accession>
<name>A0A0B7AZ69_9EUPU</name>
<sequence>VVKVILFSSSDPNDSTELNVGAIVGGIVAGLVVIAAVILIVVILSRKGLLRKGAKEKSTDYMNTHPLDQQEPVQYMNTLEGHHAPIDSSSYIQEFRNQPHYEEIQDVQPNIQREWNRDTESDINSNFNEHVNTGVTQTQSEVVEYENTVPGY</sequence>
<organism evidence="2">
    <name type="scientific">Arion vulgaris</name>
    <dbReference type="NCBI Taxonomy" id="1028688"/>
    <lineage>
        <taxon>Eukaryota</taxon>
        <taxon>Metazoa</taxon>
        <taxon>Spiralia</taxon>
        <taxon>Lophotrochozoa</taxon>
        <taxon>Mollusca</taxon>
        <taxon>Gastropoda</taxon>
        <taxon>Heterobranchia</taxon>
        <taxon>Euthyneura</taxon>
        <taxon>Panpulmonata</taxon>
        <taxon>Eupulmonata</taxon>
        <taxon>Stylommatophora</taxon>
        <taxon>Helicina</taxon>
        <taxon>Arionoidea</taxon>
        <taxon>Arionidae</taxon>
        <taxon>Arion</taxon>
    </lineage>
</organism>
<feature type="transmembrane region" description="Helical" evidence="1">
    <location>
        <begin position="20"/>
        <end position="44"/>
    </location>
</feature>
<dbReference type="EMBL" id="HACG01039042">
    <property type="protein sequence ID" value="CEK85907.1"/>
    <property type="molecule type" value="Transcribed_RNA"/>
</dbReference>